<keyword evidence="4" id="KW-0732">Signal</keyword>
<dbReference type="OrthoDB" id="73919at2759"/>
<dbReference type="InterPro" id="IPR001534">
    <property type="entry name" value="Transthyretin-like"/>
</dbReference>
<keyword evidence="7" id="KW-1185">Reference proteome</keyword>
<keyword evidence="5" id="KW-0812">Transmembrane</keyword>
<proteinExistence type="inferred from homology"/>
<accession>A0A811K1F1</accession>
<evidence type="ECO:0000256" key="2">
    <source>
        <dbReference type="ARBA" id="ARBA00010112"/>
    </source>
</evidence>
<dbReference type="Proteomes" id="UP000783686">
    <property type="component" value="Unassembled WGS sequence"/>
</dbReference>
<dbReference type="EMBL" id="CAJFDH010000002">
    <property type="protein sequence ID" value="CAD5209258.1"/>
    <property type="molecule type" value="Genomic_DNA"/>
</dbReference>
<dbReference type="PANTHER" id="PTHR21700">
    <property type="entry name" value="TRANSTHYRETIN-LIKE FAMILY PROTEIN-RELATED"/>
    <property type="match status" value="1"/>
</dbReference>
<evidence type="ECO:0000313" key="6">
    <source>
        <dbReference type="EMBL" id="CAD5209258.1"/>
    </source>
</evidence>
<dbReference type="Pfam" id="PF01060">
    <property type="entry name" value="TTR-52"/>
    <property type="match status" value="1"/>
</dbReference>
<comment type="caution">
    <text evidence="6">The sequence shown here is derived from an EMBL/GenBank/DDBJ whole genome shotgun (WGS) entry which is preliminary data.</text>
</comment>
<keyword evidence="5" id="KW-1133">Transmembrane helix</keyword>
<dbReference type="GO" id="GO:0009986">
    <property type="term" value="C:cell surface"/>
    <property type="evidence" value="ECO:0007669"/>
    <property type="project" value="InterPro"/>
</dbReference>
<evidence type="ECO:0000256" key="1">
    <source>
        <dbReference type="ARBA" id="ARBA00004613"/>
    </source>
</evidence>
<comment type="similarity">
    <text evidence="2">Belongs to the nematode transthyretin-like family.</text>
</comment>
<evidence type="ECO:0000256" key="3">
    <source>
        <dbReference type="ARBA" id="ARBA00022525"/>
    </source>
</evidence>
<reference evidence="6" key="1">
    <citation type="submission" date="2020-09" db="EMBL/GenBank/DDBJ databases">
        <authorList>
            <person name="Kikuchi T."/>
        </authorList>
    </citation>
    <scope>NUCLEOTIDE SEQUENCE</scope>
    <source>
        <strain evidence="6">SH1</strain>
    </source>
</reference>
<dbReference type="GO" id="GO:0005576">
    <property type="term" value="C:extracellular region"/>
    <property type="evidence" value="ECO:0007669"/>
    <property type="project" value="UniProtKB-SubCell"/>
</dbReference>
<name>A0A811K1F1_9BILA</name>
<dbReference type="EMBL" id="CAJFCW020000002">
    <property type="protein sequence ID" value="CAG9088864.1"/>
    <property type="molecule type" value="Genomic_DNA"/>
</dbReference>
<comment type="subcellular location">
    <subcellularLocation>
        <location evidence="1">Secreted</location>
    </subcellularLocation>
</comment>
<organism evidence="6 7">
    <name type="scientific">Bursaphelenchus okinawaensis</name>
    <dbReference type="NCBI Taxonomy" id="465554"/>
    <lineage>
        <taxon>Eukaryota</taxon>
        <taxon>Metazoa</taxon>
        <taxon>Ecdysozoa</taxon>
        <taxon>Nematoda</taxon>
        <taxon>Chromadorea</taxon>
        <taxon>Rhabditida</taxon>
        <taxon>Tylenchina</taxon>
        <taxon>Tylenchomorpha</taxon>
        <taxon>Aphelenchoidea</taxon>
        <taxon>Aphelenchoididae</taxon>
        <taxon>Bursaphelenchus</taxon>
    </lineage>
</organism>
<keyword evidence="3" id="KW-0964">Secreted</keyword>
<dbReference type="AlphaFoldDB" id="A0A811K1F1"/>
<feature type="transmembrane region" description="Helical" evidence="5">
    <location>
        <begin position="7"/>
        <end position="33"/>
    </location>
</feature>
<evidence type="ECO:0000256" key="4">
    <source>
        <dbReference type="ARBA" id="ARBA00022729"/>
    </source>
</evidence>
<dbReference type="Gene3D" id="2.60.40.3330">
    <property type="match status" value="1"/>
</dbReference>
<dbReference type="Proteomes" id="UP000614601">
    <property type="component" value="Unassembled WGS sequence"/>
</dbReference>
<gene>
    <name evidence="6" type="ORF">BOKJ2_LOCUS2590</name>
</gene>
<dbReference type="InterPro" id="IPR038479">
    <property type="entry name" value="Transthyretin-like_sf"/>
</dbReference>
<evidence type="ECO:0000313" key="7">
    <source>
        <dbReference type="Proteomes" id="UP000614601"/>
    </source>
</evidence>
<sequence length="167" mass="18814">MGKLSKLGLFCFCLCVTIVLIIAGLVGWTVYWFTHKQFTLNGFSLVRREQSAAVSGMFYCDEKPASGVKVKLFDSDRLGVDDLMDEAFTNLTGQFYLTGHTKEFSAIEPKLNIYHRCGRRFGICKQKITIHIPDDFICNGDTCNNVFDIGTLNLNAKYSGQKRDCIN</sequence>
<evidence type="ECO:0000256" key="5">
    <source>
        <dbReference type="SAM" id="Phobius"/>
    </source>
</evidence>
<protein>
    <submittedName>
        <fullName evidence="6">Uncharacterized protein</fullName>
    </submittedName>
</protein>
<keyword evidence="5" id="KW-0472">Membrane</keyword>